<proteinExistence type="predicted"/>
<protein>
    <submittedName>
        <fullName evidence="2">Uncharacterized protein</fullName>
    </submittedName>
</protein>
<feature type="region of interest" description="Disordered" evidence="1">
    <location>
        <begin position="1"/>
        <end position="25"/>
    </location>
</feature>
<evidence type="ECO:0000313" key="2">
    <source>
        <dbReference type="EMBL" id="GJF00919.1"/>
    </source>
</evidence>
<gene>
    <name evidence="2" type="ORF">PsYK624_172230</name>
</gene>
<comment type="caution">
    <text evidence="2">The sequence shown here is derived from an EMBL/GenBank/DDBJ whole genome shotgun (WGS) entry which is preliminary data.</text>
</comment>
<dbReference type="Proteomes" id="UP000703269">
    <property type="component" value="Unassembled WGS sequence"/>
</dbReference>
<sequence length="76" mass="8542">MSRARTQAYQHRDCPPSTRTSRWTGLPLSAPSVVRRPHHPLGFWPASALVSTTARPRSPPVTNLLPRRSGMVVWSR</sequence>
<dbReference type="EMBL" id="BPQB01000242">
    <property type="protein sequence ID" value="GJF00919.1"/>
    <property type="molecule type" value="Genomic_DNA"/>
</dbReference>
<evidence type="ECO:0000256" key="1">
    <source>
        <dbReference type="SAM" id="MobiDB-lite"/>
    </source>
</evidence>
<dbReference type="AlphaFoldDB" id="A0A9P3LMJ5"/>
<evidence type="ECO:0000313" key="3">
    <source>
        <dbReference type="Proteomes" id="UP000703269"/>
    </source>
</evidence>
<feature type="region of interest" description="Disordered" evidence="1">
    <location>
        <begin position="53"/>
        <end position="76"/>
    </location>
</feature>
<organism evidence="2 3">
    <name type="scientific">Phanerochaete sordida</name>
    <dbReference type="NCBI Taxonomy" id="48140"/>
    <lineage>
        <taxon>Eukaryota</taxon>
        <taxon>Fungi</taxon>
        <taxon>Dikarya</taxon>
        <taxon>Basidiomycota</taxon>
        <taxon>Agaricomycotina</taxon>
        <taxon>Agaricomycetes</taxon>
        <taxon>Polyporales</taxon>
        <taxon>Phanerochaetaceae</taxon>
        <taxon>Phanerochaete</taxon>
    </lineage>
</organism>
<accession>A0A9P3LMJ5</accession>
<name>A0A9P3LMJ5_9APHY</name>
<keyword evidence="3" id="KW-1185">Reference proteome</keyword>
<reference evidence="2 3" key="1">
    <citation type="submission" date="2021-08" db="EMBL/GenBank/DDBJ databases">
        <title>Draft Genome Sequence of Phanerochaete sordida strain YK-624.</title>
        <authorList>
            <person name="Mori T."/>
            <person name="Dohra H."/>
            <person name="Suzuki T."/>
            <person name="Kawagishi H."/>
            <person name="Hirai H."/>
        </authorList>
    </citation>
    <scope>NUCLEOTIDE SEQUENCE [LARGE SCALE GENOMIC DNA]</scope>
    <source>
        <strain evidence="2 3">YK-624</strain>
    </source>
</reference>